<feature type="domain" description="XdhC- CoxI" evidence="2">
    <location>
        <begin position="11"/>
        <end position="74"/>
    </location>
</feature>
<evidence type="ECO:0000256" key="1">
    <source>
        <dbReference type="SAM" id="MobiDB-lite"/>
    </source>
</evidence>
<protein>
    <submittedName>
        <fullName evidence="4">Molybdenum cofactor sulfurylase</fullName>
    </submittedName>
</protein>
<dbReference type="EMBL" id="QNRK01000023">
    <property type="protein sequence ID" value="RBP09147.1"/>
    <property type="molecule type" value="Genomic_DNA"/>
</dbReference>
<feature type="region of interest" description="Disordered" evidence="1">
    <location>
        <begin position="126"/>
        <end position="150"/>
    </location>
</feature>
<proteinExistence type="predicted"/>
<feature type="domain" description="XdhC Rossmann" evidence="3">
    <location>
        <begin position="165"/>
        <end position="306"/>
    </location>
</feature>
<name>A0A366F3H5_9HYPH</name>
<dbReference type="Pfam" id="PF02625">
    <property type="entry name" value="XdhC_CoxI"/>
    <property type="match status" value="1"/>
</dbReference>
<comment type="caution">
    <text evidence="4">The sequence shown here is derived from an EMBL/GenBank/DDBJ whole genome shotgun (WGS) entry which is preliminary data.</text>
</comment>
<dbReference type="Proteomes" id="UP000253529">
    <property type="component" value="Unassembled WGS sequence"/>
</dbReference>
<evidence type="ECO:0000259" key="2">
    <source>
        <dbReference type="Pfam" id="PF02625"/>
    </source>
</evidence>
<dbReference type="InterPro" id="IPR052698">
    <property type="entry name" value="MoCofactor_Util/Proc"/>
</dbReference>
<keyword evidence="5" id="KW-1185">Reference proteome</keyword>
<dbReference type="InterPro" id="IPR036291">
    <property type="entry name" value="NAD(P)-bd_dom_sf"/>
</dbReference>
<dbReference type="AlphaFoldDB" id="A0A366F3H5"/>
<dbReference type="InterPro" id="IPR003777">
    <property type="entry name" value="XdhC_CoxI"/>
</dbReference>
<dbReference type="SUPFAM" id="SSF51735">
    <property type="entry name" value="NAD(P)-binding Rossmann-fold domains"/>
    <property type="match status" value="1"/>
</dbReference>
<accession>A0A366F3H5</accession>
<dbReference type="RefSeq" id="WP_113890995.1">
    <property type="nucleotide sequence ID" value="NZ_QNRK01000023.1"/>
</dbReference>
<dbReference type="PANTHER" id="PTHR30388:SF6">
    <property type="entry name" value="XANTHINE DEHYDROGENASE SUBUNIT A-RELATED"/>
    <property type="match status" value="1"/>
</dbReference>
<sequence>MLAFRRLLDAIEAEGSAALVTLARVRGSSPREAGARMVVRPSGGFHGTIGGGALEWVALEAARAALTAGRAAALRRSLALGPELAQCCGGRVDWRIEIFDARDVEDLRALASAERDGVGSLTARLGADGRVERRPDRERPGGRLTESLPEAETWTEPLGESARAVYLFGAGHVGRALALALAPLPFVVRWIDSRREAFPARAPGNVALIHALEPAAELAVAPDGALIVVMTHSHALDLDIVAAALSADRFGYVGLIGSATKRARFLRQMRDAGLTEAMLAKLVCPIGVPGIAGKDPAVIAASTAAHLLMAAEGGEPGRSA</sequence>
<evidence type="ECO:0000259" key="3">
    <source>
        <dbReference type="Pfam" id="PF13478"/>
    </source>
</evidence>
<dbReference type="PANTHER" id="PTHR30388">
    <property type="entry name" value="ALDEHYDE OXIDOREDUCTASE MOLYBDENUM COFACTOR ASSEMBLY PROTEIN"/>
    <property type="match status" value="1"/>
</dbReference>
<reference evidence="4 5" key="1">
    <citation type="submission" date="2018-06" db="EMBL/GenBank/DDBJ databases">
        <title>Genomic Encyclopedia of Type Strains, Phase IV (KMG-IV): sequencing the most valuable type-strain genomes for metagenomic binning, comparative biology and taxonomic classification.</title>
        <authorList>
            <person name="Goeker M."/>
        </authorList>
    </citation>
    <scope>NUCLEOTIDE SEQUENCE [LARGE SCALE GENOMIC DNA]</scope>
    <source>
        <strain evidence="4 5">DSM 24875</strain>
    </source>
</reference>
<evidence type="ECO:0000313" key="4">
    <source>
        <dbReference type="EMBL" id="RBP09147.1"/>
    </source>
</evidence>
<dbReference type="Pfam" id="PF13478">
    <property type="entry name" value="XdhC_C"/>
    <property type="match status" value="1"/>
</dbReference>
<dbReference type="OrthoDB" id="61481at2"/>
<dbReference type="NCBIfam" id="TIGR02964">
    <property type="entry name" value="xanthine_xdhC"/>
    <property type="match status" value="1"/>
</dbReference>
<dbReference type="InterPro" id="IPR014308">
    <property type="entry name" value="Xanthine_DH_XdhC"/>
</dbReference>
<feature type="compositionally biased region" description="Basic and acidic residues" evidence="1">
    <location>
        <begin position="127"/>
        <end position="141"/>
    </location>
</feature>
<dbReference type="InterPro" id="IPR027051">
    <property type="entry name" value="XdhC_Rossmann_dom"/>
</dbReference>
<evidence type="ECO:0000313" key="5">
    <source>
        <dbReference type="Proteomes" id="UP000253529"/>
    </source>
</evidence>
<gene>
    <name evidence="4" type="ORF">DFR50_123119</name>
</gene>
<dbReference type="Gene3D" id="3.40.50.720">
    <property type="entry name" value="NAD(P)-binding Rossmann-like Domain"/>
    <property type="match status" value="1"/>
</dbReference>
<organism evidence="4 5">
    <name type="scientific">Roseiarcus fermentans</name>
    <dbReference type="NCBI Taxonomy" id="1473586"/>
    <lineage>
        <taxon>Bacteria</taxon>
        <taxon>Pseudomonadati</taxon>
        <taxon>Pseudomonadota</taxon>
        <taxon>Alphaproteobacteria</taxon>
        <taxon>Hyphomicrobiales</taxon>
        <taxon>Roseiarcaceae</taxon>
        <taxon>Roseiarcus</taxon>
    </lineage>
</organism>